<feature type="transmembrane region" description="Helical" evidence="6">
    <location>
        <begin position="122"/>
        <end position="140"/>
    </location>
</feature>
<dbReference type="STRING" id="658445.H744_2c2844"/>
<feature type="transmembrane region" description="Helical" evidence="6">
    <location>
        <begin position="308"/>
        <end position="328"/>
    </location>
</feature>
<name>A0A0C5WSW4_9GAMM</name>
<protein>
    <submittedName>
        <fullName evidence="7">Putative polysaccharide biosynthesis protein</fullName>
    </submittedName>
</protein>
<evidence type="ECO:0000313" key="7">
    <source>
        <dbReference type="EMBL" id="AJR09497.1"/>
    </source>
</evidence>
<evidence type="ECO:0000256" key="6">
    <source>
        <dbReference type="SAM" id="Phobius"/>
    </source>
</evidence>
<gene>
    <name evidence="7" type="ORF">H744_2c2844</name>
</gene>
<dbReference type="Proteomes" id="UP000032303">
    <property type="component" value="Chromosome 2"/>
</dbReference>
<keyword evidence="5 6" id="KW-0472">Membrane</keyword>
<dbReference type="PATRIC" id="fig|658445.3.peg.4890"/>
<feature type="transmembrane region" description="Helical" evidence="6">
    <location>
        <begin position="90"/>
        <end position="110"/>
    </location>
</feature>
<feature type="transmembrane region" description="Helical" evidence="6">
    <location>
        <begin position="439"/>
        <end position="458"/>
    </location>
</feature>
<accession>A0A0C5WSW4</accession>
<dbReference type="HOGENOM" id="CLU_040274_1_0_6"/>
<dbReference type="EMBL" id="CP005974">
    <property type="protein sequence ID" value="AJR09497.1"/>
    <property type="molecule type" value="Genomic_DNA"/>
</dbReference>
<comment type="subcellular location">
    <subcellularLocation>
        <location evidence="1">Cell membrane</location>
        <topology evidence="1">Multi-pass membrane protein</topology>
    </subcellularLocation>
</comment>
<dbReference type="PANTHER" id="PTHR30250:SF26">
    <property type="entry name" value="PSMA PROTEIN"/>
    <property type="match status" value="1"/>
</dbReference>
<dbReference type="KEGG" id="pgb:H744_2c2844"/>
<feature type="transmembrane region" description="Helical" evidence="6">
    <location>
        <begin position="264"/>
        <end position="287"/>
    </location>
</feature>
<feature type="transmembrane region" description="Helical" evidence="6">
    <location>
        <begin position="464"/>
        <end position="487"/>
    </location>
</feature>
<organism evidence="7 8">
    <name type="scientific">Photobacterium gaetbulicola Gung47</name>
    <dbReference type="NCBI Taxonomy" id="658445"/>
    <lineage>
        <taxon>Bacteria</taxon>
        <taxon>Pseudomonadati</taxon>
        <taxon>Pseudomonadota</taxon>
        <taxon>Gammaproteobacteria</taxon>
        <taxon>Vibrionales</taxon>
        <taxon>Vibrionaceae</taxon>
        <taxon>Photobacterium</taxon>
    </lineage>
</organism>
<evidence type="ECO:0000313" key="8">
    <source>
        <dbReference type="Proteomes" id="UP000032303"/>
    </source>
</evidence>
<reference evidence="7 8" key="1">
    <citation type="submission" date="2013-05" db="EMBL/GenBank/DDBJ databases">
        <title>Complete genome sequence of the lipase-producing bacterium Photobacterium gaetbulicola Gung47.</title>
        <authorList>
            <person name="Kim Y.-O."/>
        </authorList>
    </citation>
    <scope>NUCLEOTIDE SEQUENCE [LARGE SCALE GENOMIC DNA]</scope>
    <source>
        <strain evidence="7 8">Gung47</strain>
    </source>
</reference>
<evidence type="ECO:0000256" key="1">
    <source>
        <dbReference type="ARBA" id="ARBA00004651"/>
    </source>
</evidence>
<dbReference type="InterPro" id="IPR050833">
    <property type="entry name" value="Poly_Biosynth_Transport"/>
</dbReference>
<sequence>MRIKHTINNVSFSMLNMFISIILNFSYRTVLIKTVGIDYLGLTSFYTNILVILSLAELGIGHAITYSLYKPLAEKNYDKVLSILNYFRDVYIRVGFFILLIGVLISPFISFFIDGYEHLENIYVIFFLFVVNTSITYFYSYKRILINADQKAYKIVPITLLFLLIDLSIRMLLLIELNNLVLALCWQLVSKVLENYFVNRYIDKNYNILNNKHKRLAENDKQNIKSNVKALIYHKLGDAFVNGTDNIIISKFLGLTIVGMYSNYLLVVSVISSFLMLVFNSMTASVGNLIVQSNTDKVKEVFHISNMIAFWVFGLCSICLYFTLPLFIDLWLGENFLLPPSVNLLICINLFFFGMRVPLGVFKTSSGIFNQDKYAPIIQGVLNIILSVVLVDFYGVAGIIFATIVSGLIVPGVIRPYLVYKIVFKDNVVKYFIDFAKKITILIFASCIVFFAMSKITLSMDSELIMLIFKSVILFSIVNVVFVFCFFRTTEFKQFSAMLRRKLL</sequence>
<evidence type="ECO:0000256" key="4">
    <source>
        <dbReference type="ARBA" id="ARBA00022989"/>
    </source>
</evidence>
<feature type="transmembrane region" description="Helical" evidence="6">
    <location>
        <begin position="152"/>
        <end position="173"/>
    </location>
</feature>
<keyword evidence="8" id="KW-1185">Reference proteome</keyword>
<dbReference type="OrthoDB" id="8609648at2"/>
<keyword evidence="4 6" id="KW-1133">Transmembrane helix</keyword>
<keyword evidence="2" id="KW-1003">Cell membrane</keyword>
<feature type="transmembrane region" description="Helical" evidence="6">
    <location>
        <begin position="45"/>
        <end position="69"/>
    </location>
</feature>
<dbReference type="AlphaFoldDB" id="A0A0C5WSW4"/>
<dbReference type="PANTHER" id="PTHR30250">
    <property type="entry name" value="PST FAMILY PREDICTED COLANIC ACID TRANSPORTER"/>
    <property type="match status" value="1"/>
</dbReference>
<keyword evidence="3 6" id="KW-0812">Transmembrane</keyword>
<feature type="transmembrane region" description="Helical" evidence="6">
    <location>
        <begin position="397"/>
        <end position="418"/>
    </location>
</feature>
<evidence type="ECO:0000256" key="5">
    <source>
        <dbReference type="ARBA" id="ARBA00023136"/>
    </source>
</evidence>
<feature type="transmembrane region" description="Helical" evidence="6">
    <location>
        <begin position="374"/>
        <end position="391"/>
    </location>
</feature>
<feature type="transmembrane region" description="Helical" evidence="6">
    <location>
        <begin position="340"/>
        <end position="362"/>
    </location>
</feature>
<feature type="transmembrane region" description="Helical" evidence="6">
    <location>
        <begin position="7"/>
        <end position="25"/>
    </location>
</feature>
<dbReference type="GO" id="GO:0005886">
    <property type="term" value="C:plasma membrane"/>
    <property type="evidence" value="ECO:0007669"/>
    <property type="project" value="UniProtKB-SubCell"/>
</dbReference>
<evidence type="ECO:0000256" key="3">
    <source>
        <dbReference type="ARBA" id="ARBA00022692"/>
    </source>
</evidence>
<proteinExistence type="predicted"/>
<evidence type="ECO:0000256" key="2">
    <source>
        <dbReference type="ARBA" id="ARBA00022475"/>
    </source>
</evidence>